<reference evidence="3 4" key="1">
    <citation type="submission" date="2018-06" db="EMBL/GenBank/DDBJ databases">
        <title>Comparative genomics reveals the genomic features of Rhizophagus irregularis, R. cerebriforme, R. diaphanum and Gigaspora rosea, and their symbiotic lifestyle signature.</title>
        <authorList>
            <person name="Morin E."/>
            <person name="San Clemente H."/>
            <person name="Chen E.C.H."/>
            <person name="De La Providencia I."/>
            <person name="Hainaut M."/>
            <person name="Kuo A."/>
            <person name="Kohler A."/>
            <person name="Murat C."/>
            <person name="Tang N."/>
            <person name="Roy S."/>
            <person name="Loubradou J."/>
            <person name="Henrissat B."/>
            <person name="Grigoriev I.V."/>
            <person name="Corradi N."/>
            <person name="Roux C."/>
            <person name="Martin F.M."/>
        </authorList>
    </citation>
    <scope>NUCLEOTIDE SEQUENCE [LARGE SCALE GENOMIC DNA]</scope>
    <source>
        <strain evidence="3 4">DAOM 194757</strain>
    </source>
</reference>
<evidence type="ECO:0000313" key="3">
    <source>
        <dbReference type="EMBL" id="RIB29886.1"/>
    </source>
</evidence>
<keyword evidence="4" id="KW-1185">Reference proteome</keyword>
<evidence type="ECO:0000256" key="1">
    <source>
        <dbReference type="SAM" id="MobiDB-lite"/>
    </source>
</evidence>
<feature type="signal peptide" evidence="2">
    <location>
        <begin position="1"/>
        <end position="19"/>
    </location>
</feature>
<feature type="region of interest" description="Disordered" evidence="1">
    <location>
        <begin position="126"/>
        <end position="150"/>
    </location>
</feature>
<dbReference type="STRING" id="44941.A0A397WCL0"/>
<dbReference type="PANTHER" id="PTHR28154:SF1">
    <property type="entry name" value="CELL WALL SYNTHESIS PROTEIN KNH1-RELATED"/>
    <property type="match status" value="1"/>
</dbReference>
<protein>
    <submittedName>
        <fullName evidence="3">Uncharacterized protein</fullName>
    </submittedName>
</protein>
<keyword evidence="2" id="KW-0732">Signal</keyword>
<dbReference type="Proteomes" id="UP000266673">
    <property type="component" value="Unassembled WGS sequence"/>
</dbReference>
<evidence type="ECO:0000256" key="2">
    <source>
        <dbReference type="SAM" id="SignalP"/>
    </source>
</evidence>
<dbReference type="PANTHER" id="PTHR28154">
    <property type="entry name" value="CELL WALL SYNTHESIS PROTEIN KNH1-RELATED"/>
    <property type="match status" value="1"/>
</dbReference>
<dbReference type="GO" id="GO:0042546">
    <property type="term" value="P:cell wall biogenesis"/>
    <property type="evidence" value="ECO:0007669"/>
    <property type="project" value="InterPro"/>
</dbReference>
<comment type="caution">
    <text evidence="3">The sequence shown here is derived from an EMBL/GenBank/DDBJ whole genome shotgun (WGS) entry which is preliminary data.</text>
</comment>
<sequence>MKLFTVLLCICFFISTIYAGCSIKTPYADTTWYGGQNGNVSWEEDNVNPPLTSMGDCCLIDLLIGNFVKASTLATCVKCTETFFSCPIPTNIGPPSNAYFIKFYNNDTNNPYAAYSHTFSIQNVNGSVQGFDPNNPSQPGTTDSASNTTQ</sequence>
<dbReference type="GO" id="GO:0006078">
    <property type="term" value="P:(1-&gt;6)-beta-D-glucan biosynthetic process"/>
    <property type="evidence" value="ECO:0007669"/>
    <property type="project" value="InterPro"/>
</dbReference>
<name>A0A397WCL0_9GLOM</name>
<dbReference type="EMBL" id="QKWP01000027">
    <property type="protein sequence ID" value="RIB29886.1"/>
    <property type="molecule type" value="Genomic_DNA"/>
</dbReference>
<dbReference type="OrthoDB" id="2432012at2759"/>
<organism evidence="3 4">
    <name type="scientific">Gigaspora rosea</name>
    <dbReference type="NCBI Taxonomy" id="44941"/>
    <lineage>
        <taxon>Eukaryota</taxon>
        <taxon>Fungi</taxon>
        <taxon>Fungi incertae sedis</taxon>
        <taxon>Mucoromycota</taxon>
        <taxon>Glomeromycotina</taxon>
        <taxon>Glomeromycetes</taxon>
        <taxon>Diversisporales</taxon>
        <taxon>Gigasporaceae</taxon>
        <taxon>Gigaspora</taxon>
    </lineage>
</organism>
<feature type="chain" id="PRO_5017336194" evidence="2">
    <location>
        <begin position="20"/>
        <end position="150"/>
    </location>
</feature>
<dbReference type="InterPro" id="IPR045328">
    <property type="entry name" value="Kre9/Knh1"/>
</dbReference>
<proteinExistence type="predicted"/>
<accession>A0A397WCL0</accession>
<dbReference type="AlphaFoldDB" id="A0A397WCL0"/>
<gene>
    <name evidence="3" type="ORF">C2G38_2027349</name>
</gene>
<evidence type="ECO:0000313" key="4">
    <source>
        <dbReference type="Proteomes" id="UP000266673"/>
    </source>
</evidence>